<dbReference type="InterPro" id="IPR015424">
    <property type="entry name" value="PyrdxlP-dep_Trfase"/>
</dbReference>
<reference evidence="6 7" key="1">
    <citation type="submission" date="2016-04" db="EMBL/GenBank/DDBJ databases">
        <title>Genome analysis of Thermosulfurimonas dismutans, the first thermophilic sulfur-disproportionating bacterium of the phylum Thermodesulfobacteria.</title>
        <authorList>
            <person name="Mardanov A.V."/>
            <person name="Beletsky A.V."/>
            <person name="Kadnikov V.V."/>
            <person name="Slobodkin A.I."/>
            <person name="Ravin N.V."/>
        </authorList>
    </citation>
    <scope>NUCLEOTIDE SEQUENCE [LARGE SCALE GENOMIC DNA]</scope>
    <source>
        <strain evidence="6 7">S95</strain>
    </source>
</reference>
<dbReference type="Gene3D" id="3.90.1150.10">
    <property type="entry name" value="Aspartate Aminotransferase, domain 1"/>
    <property type="match status" value="1"/>
</dbReference>
<keyword evidence="7" id="KW-1185">Reference proteome</keyword>
<gene>
    <name evidence="6" type="ORF">TDIS_0574</name>
</gene>
<keyword evidence="1 4" id="KW-0663">Pyridoxal phosphate</keyword>
<evidence type="ECO:0000256" key="2">
    <source>
        <dbReference type="ARBA" id="ARBA00037999"/>
    </source>
</evidence>
<dbReference type="RefSeq" id="WP_068669103.1">
    <property type="nucleotide sequence ID" value="NZ_LWLG01000002.1"/>
</dbReference>
<dbReference type="InterPro" id="IPR015422">
    <property type="entry name" value="PyrdxlP-dep_Trfase_small"/>
</dbReference>
<feature type="modified residue" description="N6-(pyridoxal phosphate)lysine" evidence="4">
    <location>
        <position position="187"/>
    </location>
</feature>
<evidence type="ECO:0000313" key="7">
    <source>
        <dbReference type="Proteomes" id="UP000078390"/>
    </source>
</evidence>
<proteinExistence type="inferred from homology"/>
<dbReference type="EMBL" id="LWLG01000002">
    <property type="protein sequence ID" value="OAQ21353.1"/>
    <property type="molecule type" value="Genomic_DNA"/>
</dbReference>
<comment type="caution">
    <text evidence="6">The sequence shown here is derived from an EMBL/GenBank/DDBJ whole genome shotgun (WGS) entry which is preliminary data.</text>
</comment>
<evidence type="ECO:0000256" key="1">
    <source>
        <dbReference type="ARBA" id="ARBA00022898"/>
    </source>
</evidence>
<organism evidence="6 7">
    <name type="scientific">Thermosulfurimonas dismutans</name>
    <dbReference type="NCBI Taxonomy" id="999894"/>
    <lineage>
        <taxon>Bacteria</taxon>
        <taxon>Pseudomonadati</taxon>
        <taxon>Thermodesulfobacteriota</taxon>
        <taxon>Thermodesulfobacteria</taxon>
        <taxon>Thermodesulfobacteriales</taxon>
        <taxon>Thermodesulfobacteriaceae</taxon>
        <taxon>Thermosulfurimonas</taxon>
    </lineage>
</organism>
<dbReference type="Proteomes" id="UP000078390">
    <property type="component" value="Unassembled WGS sequence"/>
</dbReference>
<dbReference type="SUPFAM" id="SSF53383">
    <property type="entry name" value="PLP-dependent transferases"/>
    <property type="match status" value="1"/>
</dbReference>
<dbReference type="GO" id="GO:0000271">
    <property type="term" value="P:polysaccharide biosynthetic process"/>
    <property type="evidence" value="ECO:0007669"/>
    <property type="project" value="TreeGrafter"/>
</dbReference>
<dbReference type="Pfam" id="PF01041">
    <property type="entry name" value="DegT_DnrJ_EryC1"/>
    <property type="match status" value="1"/>
</dbReference>
<dbReference type="PANTHER" id="PTHR30244">
    <property type="entry name" value="TRANSAMINASE"/>
    <property type="match status" value="1"/>
</dbReference>
<evidence type="ECO:0000256" key="4">
    <source>
        <dbReference type="PIRSR" id="PIRSR000390-2"/>
    </source>
</evidence>
<dbReference type="STRING" id="999894.TDIS_0574"/>
<keyword evidence="6" id="KW-0032">Aminotransferase</keyword>
<dbReference type="PANTHER" id="PTHR30244:SF36">
    <property type="entry name" value="3-OXO-GLUCOSE-6-PHOSPHATE:GLUTAMATE AMINOTRANSFERASE"/>
    <property type="match status" value="1"/>
</dbReference>
<dbReference type="GO" id="GO:0008483">
    <property type="term" value="F:transaminase activity"/>
    <property type="evidence" value="ECO:0007669"/>
    <property type="project" value="UniProtKB-KW"/>
</dbReference>
<protein>
    <submittedName>
        <fullName evidence="6">Glutamate--UDP-2-acetamido-2-deoxy-D-ribohex-3-uluronic acid aminotransferase (PLP cofactor)</fullName>
    </submittedName>
</protein>
<accession>A0A179D5V5</accession>
<name>A0A179D5V5_9BACT</name>
<dbReference type="InterPro" id="IPR000653">
    <property type="entry name" value="DegT/StrS_aminotransferase"/>
</dbReference>
<keyword evidence="6" id="KW-0808">Transferase</keyword>
<dbReference type="GO" id="GO:0030170">
    <property type="term" value="F:pyridoxal phosphate binding"/>
    <property type="evidence" value="ECO:0007669"/>
    <property type="project" value="TreeGrafter"/>
</dbReference>
<feature type="active site" description="Proton acceptor" evidence="3">
    <location>
        <position position="187"/>
    </location>
</feature>
<dbReference type="OrthoDB" id="9810913at2"/>
<dbReference type="Gene3D" id="3.40.640.10">
    <property type="entry name" value="Type I PLP-dependent aspartate aminotransferase-like (Major domain)"/>
    <property type="match status" value="1"/>
</dbReference>
<dbReference type="InterPro" id="IPR015421">
    <property type="entry name" value="PyrdxlP-dep_Trfase_major"/>
</dbReference>
<dbReference type="CDD" id="cd00616">
    <property type="entry name" value="AHBA_syn"/>
    <property type="match status" value="1"/>
</dbReference>
<evidence type="ECO:0000256" key="5">
    <source>
        <dbReference type="RuleBase" id="RU004508"/>
    </source>
</evidence>
<sequence length="369" mass="41041">MKFIDLSRGYARYGSEIEAAVLRVLQSTRYILGPEVSALEKELTEFVGVSEAVGVSSGTDALLLILKAFEFPPGSLVLTPAFTFVATAEAIRRVGLIPYFVDIDPLTYNLSPEEVEEALKKLSGKVSAVMAVSLFGLPADFERLEPLCREYGVVLIEDACQSLGAELHGRRSGSFGKAAATSFFPAKPLGGAGDGGMVFIHDRKLAEKIRALRIHGQTETYYYEYSGINGRLDELQAAILRVKLRYFEEELSLREEVAERYRQLLSEIPEIRVPIVPEGYRSSWAQFTIRAEARDELRAHLAGKGIPTAIYYPIPLHLQPVFRDLGFSEGSLPQTEKAAKEVLSLPMHPYLEAEEQIFIVEAIKEFYGR</sequence>
<evidence type="ECO:0000313" key="6">
    <source>
        <dbReference type="EMBL" id="OAQ21353.1"/>
    </source>
</evidence>
<dbReference type="AlphaFoldDB" id="A0A179D5V5"/>
<evidence type="ECO:0000256" key="3">
    <source>
        <dbReference type="PIRSR" id="PIRSR000390-1"/>
    </source>
</evidence>
<dbReference type="PIRSF" id="PIRSF000390">
    <property type="entry name" value="PLP_StrS"/>
    <property type="match status" value="1"/>
</dbReference>
<comment type="similarity">
    <text evidence="2 5">Belongs to the DegT/DnrJ/EryC1 family.</text>
</comment>